<reference evidence="2" key="1">
    <citation type="submission" date="2021-02" db="EMBL/GenBank/DDBJ databases">
        <authorList>
            <person name="Nowell W R."/>
        </authorList>
    </citation>
    <scope>NUCLEOTIDE SEQUENCE</scope>
</reference>
<dbReference type="GO" id="GO:0019546">
    <property type="term" value="P:L-arginine deiminase pathway"/>
    <property type="evidence" value="ECO:0007669"/>
    <property type="project" value="TreeGrafter"/>
</dbReference>
<evidence type="ECO:0000313" key="5">
    <source>
        <dbReference type="Proteomes" id="UP000663852"/>
    </source>
</evidence>
<comment type="caution">
    <text evidence="2">The sequence shown here is derived from an EMBL/GenBank/DDBJ whole genome shotgun (WGS) entry which is preliminary data.</text>
</comment>
<dbReference type="Proteomes" id="UP000663828">
    <property type="component" value="Unassembled WGS sequence"/>
</dbReference>
<dbReference type="PRINTS" id="PR01466">
    <property type="entry name" value="ARGDEIMINASE"/>
</dbReference>
<dbReference type="AlphaFoldDB" id="A0A813U9D4"/>
<name>A0A813U9D4_ADIRI</name>
<organism evidence="2 5">
    <name type="scientific">Adineta ricciae</name>
    <name type="common">Rotifer</name>
    <dbReference type="NCBI Taxonomy" id="249248"/>
    <lineage>
        <taxon>Eukaryota</taxon>
        <taxon>Metazoa</taxon>
        <taxon>Spiralia</taxon>
        <taxon>Gnathifera</taxon>
        <taxon>Rotifera</taxon>
        <taxon>Eurotatoria</taxon>
        <taxon>Bdelloidea</taxon>
        <taxon>Adinetida</taxon>
        <taxon>Adinetidae</taxon>
        <taxon>Adineta</taxon>
    </lineage>
</organism>
<dbReference type="GO" id="GO:0016990">
    <property type="term" value="F:arginine deiminase activity"/>
    <property type="evidence" value="ECO:0007669"/>
    <property type="project" value="InterPro"/>
</dbReference>
<dbReference type="EMBL" id="CAJNOJ010000016">
    <property type="protein sequence ID" value="CAF0820581.1"/>
    <property type="molecule type" value="Genomic_DNA"/>
</dbReference>
<evidence type="ECO:0008006" key="6">
    <source>
        <dbReference type="Google" id="ProtNLM"/>
    </source>
</evidence>
<keyword evidence="4" id="KW-1185">Reference proteome</keyword>
<evidence type="ECO:0000313" key="3">
    <source>
        <dbReference type="EMBL" id="CAF0974093.1"/>
    </source>
</evidence>
<evidence type="ECO:0000313" key="2">
    <source>
        <dbReference type="EMBL" id="CAF0820581.1"/>
    </source>
</evidence>
<dbReference type="PANTHER" id="PTHR47271">
    <property type="entry name" value="ARGININE DEIMINASE"/>
    <property type="match status" value="1"/>
</dbReference>
<dbReference type="PANTHER" id="PTHR47271:SF2">
    <property type="entry name" value="ARGININE DEIMINASE"/>
    <property type="match status" value="1"/>
</dbReference>
<evidence type="ECO:0000256" key="1">
    <source>
        <dbReference type="ARBA" id="ARBA00022801"/>
    </source>
</evidence>
<keyword evidence="1" id="KW-0378">Hydrolase</keyword>
<evidence type="ECO:0000313" key="4">
    <source>
        <dbReference type="Proteomes" id="UP000663828"/>
    </source>
</evidence>
<dbReference type="Proteomes" id="UP000663852">
    <property type="component" value="Unassembled WGS sequence"/>
</dbReference>
<dbReference type="OrthoDB" id="5590314at2759"/>
<dbReference type="Gene3D" id="1.10.3930.10">
    <property type="entry name" value="Arginine deiminase"/>
    <property type="match status" value="1"/>
</dbReference>
<dbReference type="Gene3D" id="3.75.10.10">
    <property type="entry name" value="L-arginine/glycine Amidinotransferase, Chain A"/>
    <property type="match status" value="1"/>
</dbReference>
<dbReference type="Pfam" id="PF02274">
    <property type="entry name" value="ADI"/>
    <property type="match status" value="1"/>
</dbReference>
<sequence>MISSSSSTKTVLDEFDVGVQSECGKLDIVLMHRPGKELLCLSEHNLHQYLYDALPNINETHRSHDIFSQYLRDHGIHVLYLTDLLRETLVASAEARHQLINEIVDTQNQNASVLQQWLLDRAPEQLAQDVIVGVACSQDELGTSQHAQELLRTVQPSKEYLIQSLPNLLFIRDGFSIIEKNVFIWKMNKSSRRNEPFLLRTIFQHHPQLSTSGLKVIEWQTKKGENNNNDGEMPTIEGGDVAYIGDGTVMIGCSERTNRAGIEAVTRTGLFRQIIAIDIPHNRCYMHLDTIISSVGNGAFTLYGPLADNMEVFTLEKKGDEVKWISHGCKVREALIKVLDNRDLVFYDAVDKETSLNEQRNCRYNVVVIDRNHVVTYSGSDAKNGIVAQMTRNNACRVGEIPPQGLFEGGGGVHCMTNALRRRSVN</sequence>
<gene>
    <name evidence="2" type="ORF">EDS130_LOCUS5834</name>
    <name evidence="3" type="ORF">XAT740_LOCUS11827</name>
</gene>
<protein>
    <recommendedName>
        <fullName evidence="6">Arginine deiminase</fullName>
    </recommendedName>
</protein>
<proteinExistence type="predicted"/>
<accession>A0A813U9D4</accession>
<dbReference type="PIRSF" id="PIRSF006356">
    <property type="entry name" value="Arg_deiminase"/>
    <property type="match status" value="1"/>
</dbReference>
<dbReference type="InterPro" id="IPR003876">
    <property type="entry name" value="Arg_deiminase"/>
</dbReference>
<dbReference type="EMBL" id="CAJNOR010000657">
    <property type="protein sequence ID" value="CAF0974093.1"/>
    <property type="molecule type" value="Genomic_DNA"/>
</dbReference>
<dbReference type="SUPFAM" id="SSF55909">
    <property type="entry name" value="Pentein"/>
    <property type="match status" value="1"/>
</dbReference>